<dbReference type="GO" id="GO:0031640">
    <property type="term" value="P:killing of cells of another organism"/>
    <property type="evidence" value="ECO:0007669"/>
    <property type="project" value="UniProtKB-KW"/>
</dbReference>
<dbReference type="Pfam" id="PF07333">
    <property type="entry name" value="SLR1-BP"/>
    <property type="match status" value="1"/>
</dbReference>
<keyword evidence="2" id="KW-0929">Antimicrobial</keyword>
<comment type="similarity">
    <text evidence="1">Belongs to the DEFL family.</text>
</comment>
<evidence type="ECO:0000256" key="4">
    <source>
        <dbReference type="ARBA" id="ARBA00022821"/>
    </source>
</evidence>
<evidence type="ECO:0000256" key="3">
    <source>
        <dbReference type="ARBA" id="ARBA00022577"/>
    </source>
</evidence>
<dbReference type="GO" id="GO:0050832">
    <property type="term" value="P:defense response to fungus"/>
    <property type="evidence" value="ECO:0007669"/>
    <property type="project" value="UniProtKB-KW"/>
</dbReference>
<keyword evidence="5" id="KW-0732">Signal</keyword>
<dbReference type="AlphaFoldDB" id="A0A2G5F2N7"/>
<evidence type="ECO:0000256" key="1">
    <source>
        <dbReference type="ARBA" id="ARBA00006722"/>
    </source>
</evidence>
<name>A0A2G5F2N7_AQUCA</name>
<organism evidence="6 7">
    <name type="scientific">Aquilegia coerulea</name>
    <name type="common">Rocky mountain columbine</name>
    <dbReference type="NCBI Taxonomy" id="218851"/>
    <lineage>
        <taxon>Eukaryota</taxon>
        <taxon>Viridiplantae</taxon>
        <taxon>Streptophyta</taxon>
        <taxon>Embryophyta</taxon>
        <taxon>Tracheophyta</taxon>
        <taxon>Spermatophyta</taxon>
        <taxon>Magnoliopsida</taxon>
        <taxon>Ranunculales</taxon>
        <taxon>Ranunculaceae</taxon>
        <taxon>Thalictroideae</taxon>
        <taxon>Aquilegia</taxon>
    </lineage>
</organism>
<evidence type="ECO:0000256" key="2">
    <source>
        <dbReference type="ARBA" id="ARBA00022529"/>
    </source>
</evidence>
<evidence type="ECO:0000313" key="6">
    <source>
        <dbReference type="EMBL" id="PIA62278.1"/>
    </source>
</evidence>
<dbReference type="Proteomes" id="UP000230069">
    <property type="component" value="Unassembled WGS sequence"/>
</dbReference>
<gene>
    <name evidence="6" type="ORF">AQUCO_00200341v1</name>
</gene>
<evidence type="ECO:0008006" key="8">
    <source>
        <dbReference type="Google" id="ProtNLM"/>
    </source>
</evidence>
<keyword evidence="4" id="KW-0611">Plant defense</keyword>
<accession>A0A2G5F2N7</accession>
<feature type="chain" id="PRO_5013875495" description="Knottin scorpion toxin-like domain-containing protein" evidence="5">
    <location>
        <begin position="30"/>
        <end position="78"/>
    </location>
</feature>
<evidence type="ECO:0000313" key="7">
    <source>
        <dbReference type="Proteomes" id="UP000230069"/>
    </source>
</evidence>
<keyword evidence="3" id="KW-0295">Fungicide</keyword>
<protein>
    <recommendedName>
        <fullName evidence="8">Knottin scorpion toxin-like domain-containing protein</fullName>
    </recommendedName>
</protein>
<dbReference type="InterPro" id="IPR010851">
    <property type="entry name" value="DEFL"/>
</dbReference>
<dbReference type="InParanoid" id="A0A2G5F2N7"/>
<dbReference type="EMBL" id="KZ305019">
    <property type="protein sequence ID" value="PIA62278.1"/>
    <property type="molecule type" value="Genomic_DNA"/>
</dbReference>
<reference evidence="6 7" key="1">
    <citation type="submission" date="2017-09" db="EMBL/GenBank/DDBJ databases">
        <title>WGS assembly of Aquilegia coerulea Goldsmith.</title>
        <authorList>
            <person name="Hodges S."/>
            <person name="Kramer E."/>
            <person name="Nordborg M."/>
            <person name="Tomkins J."/>
            <person name="Borevitz J."/>
            <person name="Derieg N."/>
            <person name="Yan J."/>
            <person name="Mihaltcheva S."/>
            <person name="Hayes R.D."/>
            <person name="Rokhsar D."/>
        </authorList>
    </citation>
    <scope>NUCLEOTIDE SEQUENCE [LARGE SCALE GENOMIC DNA]</scope>
    <source>
        <strain evidence="7">cv. Goldsmith</strain>
    </source>
</reference>
<proteinExistence type="inferred from homology"/>
<sequence>MAKGLPISYLLFLLLALISVEHMVLKVDANTCYTTLGACPDEEACRKACKQRLHGQGYCEYDAKPNLPRVCTCQYNCS</sequence>
<feature type="signal peptide" evidence="5">
    <location>
        <begin position="1"/>
        <end position="29"/>
    </location>
</feature>
<dbReference type="OrthoDB" id="1908470at2759"/>
<keyword evidence="7" id="KW-1185">Reference proteome</keyword>
<evidence type="ECO:0000256" key="5">
    <source>
        <dbReference type="SAM" id="SignalP"/>
    </source>
</evidence>